<keyword evidence="3" id="KW-0949">S-adenosyl-L-methionine</keyword>
<dbReference type="InterPro" id="IPR036388">
    <property type="entry name" value="WH-like_DNA-bd_sf"/>
</dbReference>
<dbReference type="OrthoDB" id="9766840at2"/>
<dbReference type="AlphaFoldDB" id="A0A5N7MRY4"/>
<sequence>MSRMEGSMTATGSEREGFADMALLVRAFQVSKMLAVAASLELADRVQDGPKPVTTLAADCGADAAMLLRLCRALAAFGVFAVDAEGAVSQSVRSEWLLKDAKPTLHYAALYWTTPGSWTAWGHLEHAIRTGSCPFEEVFGQPMFPYLSGHPAEAVVFDRFMQHSPDARQAAVVEAYDFSGIRLVVDVGGGNGALLKAILEANPQAEGLLFDQSAVVAAAPPLLTEAGLADRCIVQAGNFFQAVPAGGDCYLLSQILHNWSDEGCLTILRNCRAAMTPGGRLLIIERVLEEPGTTNPMNFLADMHMMVLFPDARERSLREYSGLLRETGFSEPRAIATQSPFGVVEALAA</sequence>
<evidence type="ECO:0000259" key="6">
    <source>
        <dbReference type="Pfam" id="PF08100"/>
    </source>
</evidence>
<evidence type="ECO:0000259" key="5">
    <source>
        <dbReference type="Pfam" id="PF00891"/>
    </source>
</evidence>
<evidence type="ECO:0000256" key="3">
    <source>
        <dbReference type="ARBA" id="ARBA00022691"/>
    </source>
</evidence>
<dbReference type="PIRSF" id="PIRSF005739">
    <property type="entry name" value="O-mtase"/>
    <property type="match status" value="1"/>
</dbReference>
<evidence type="ECO:0000256" key="4">
    <source>
        <dbReference type="PIRSR" id="PIRSR005739-1"/>
    </source>
</evidence>
<feature type="domain" description="O-methyltransferase dimerisation" evidence="6">
    <location>
        <begin position="24"/>
        <end position="99"/>
    </location>
</feature>
<dbReference type="Pfam" id="PF00891">
    <property type="entry name" value="Methyltransf_2"/>
    <property type="match status" value="1"/>
</dbReference>
<gene>
    <name evidence="7" type="ORF">FS320_32940</name>
</gene>
<reference evidence="7 8" key="1">
    <citation type="journal article" date="2019" name="Syst. Appl. Microbiol.">
        <title>Microvirga tunisiensis sp. nov., a root nodule symbiotic bacterium isolated from Lupinus micranthus and L. luteus grown in Northern Tunisia.</title>
        <authorList>
            <person name="Msaddak A."/>
            <person name="Rejili M."/>
            <person name="Duran D."/>
            <person name="Mars M."/>
            <person name="Palacios J.M."/>
            <person name="Ruiz-Argueso T."/>
            <person name="Rey L."/>
            <person name="Imperial J."/>
        </authorList>
    </citation>
    <scope>NUCLEOTIDE SEQUENCE [LARGE SCALE GENOMIC DNA]</scope>
    <source>
        <strain evidence="7 8">Lmie10</strain>
    </source>
</reference>
<dbReference type="InterPro" id="IPR001077">
    <property type="entry name" value="COMT_C"/>
</dbReference>
<dbReference type="Gene3D" id="3.40.50.150">
    <property type="entry name" value="Vaccinia Virus protein VP39"/>
    <property type="match status" value="1"/>
</dbReference>
<keyword evidence="1 7" id="KW-0489">Methyltransferase</keyword>
<dbReference type="PROSITE" id="PS51683">
    <property type="entry name" value="SAM_OMT_II"/>
    <property type="match status" value="1"/>
</dbReference>
<organism evidence="7 8">
    <name type="scientific">Microvirga tunisiensis</name>
    <dbReference type="NCBI Taxonomy" id="2108360"/>
    <lineage>
        <taxon>Bacteria</taxon>
        <taxon>Pseudomonadati</taxon>
        <taxon>Pseudomonadota</taxon>
        <taxon>Alphaproteobacteria</taxon>
        <taxon>Hyphomicrobiales</taxon>
        <taxon>Methylobacteriaceae</taxon>
        <taxon>Microvirga</taxon>
    </lineage>
</organism>
<dbReference type="GO" id="GO:0032259">
    <property type="term" value="P:methylation"/>
    <property type="evidence" value="ECO:0007669"/>
    <property type="project" value="UniProtKB-KW"/>
</dbReference>
<dbReference type="Proteomes" id="UP000403266">
    <property type="component" value="Unassembled WGS sequence"/>
</dbReference>
<accession>A0A5N7MRY4</accession>
<dbReference type="InterPro" id="IPR036390">
    <property type="entry name" value="WH_DNA-bd_sf"/>
</dbReference>
<dbReference type="Pfam" id="PF08100">
    <property type="entry name" value="Dimerisation"/>
    <property type="match status" value="1"/>
</dbReference>
<keyword evidence="2 7" id="KW-0808">Transferase</keyword>
<protein>
    <submittedName>
        <fullName evidence="7">Methyltransferase</fullName>
    </submittedName>
</protein>
<dbReference type="SUPFAM" id="SSF53335">
    <property type="entry name" value="S-adenosyl-L-methionine-dependent methyltransferases"/>
    <property type="match status" value="1"/>
</dbReference>
<proteinExistence type="predicted"/>
<evidence type="ECO:0000256" key="1">
    <source>
        <dbReference type="ARBA" id="ARBA00022603"/>
    </source>
</evidence>
<dbReference type="GO" id="GO:0046983">
    <property type="term" value="F:protein dimerization activity"/>
    <property type="evidence" value="ECO:0007669"/>
    <property type="project" value="InterPro"/>
</dbReference>
<dbReference type="Gene3D" id="1.10.10.10">
    <property type="entry name" value="Winged helix-like DNA-binding domain superfamily/Winged helix DNA-binding domain"/>
    <property type="match status" value="1"/>
</dbReference>
<dbReference type="Gene3D" id="1.10.287.1350">
    <property type="match status" value="1"/>
</dbReference>
<evidence type="ECO:0000313" key="8">
    <source>
        <dbReference type="Proteomes" id="UP000403266"/>
    </source>
</evidence>
<dbReference type="InterPro" id="IPR029063">
    <property type="entry name" value="SAM-dependent_MTases_sf"/>
</dbReference>
<dbReference type="InterPro" id="IPR012967">
    <property type="entry name" value="COMT_dimerisation"/>
</dbReference>
<dbReference type="InterPro" id="IPR016461">
    <property type="entry name" value="COMT-like"/>
</dbReference>
<dbReference type="PANTHER" id="PTHR43712">
    <property type="entry name" value="PUTATIVE (AFU_ORTHOLOGUE AFUA_4G14580)-RELATED"/>
    <property type="match status" value="1"/>
</dbReference>
<dbReference type="CDD" id="cd02440">
    <property type="entry name" value="AdoMet_MTases"/>
    <property type="match status" value="1"/>
</dbReference>
<feature type="domain" description="O-methyltransferase C-terminal" evidence="5">
    <location>
        <begin position="121"/>
        <end position="330"/>
    </location>
</feature>
<evidence type="ECO:0000313" key="7">
    <source>
        <dbReference type="EMBL" id="MPR29755.1"/>
    </source>
</evidence>
<name>A0A5N7MRY4_9HYPH</name>
<comment type="caution">
    <text evidence="7">The sequence shown here is derived from an EMBL/GenBank/DDBJ whole genome shotgun (WGS) entry which is preliminary data.</text>
</comment>
<feature type="active site" description="Proton acceptor" evidence="4">
    <location>
        <position position="257"/>
    </location>
</feature>
<dbReference type="PANTHER" id="PTHR43712:SF2">
    <property type="entry name" value="O-METHYLTRANSFERASE CICE"/>
    <property type="match status" value="1"/>
</dbReference>
<dbReference type="SUPFAM" id="SSF46785">
    <property type="entry name" value="Winged helix' DNA-binding domain"/>
    <property type="match status" value="1"/>
</dbReference>
<keyword evidence="8" id="KW-1185">Reference proteome</keyword>
<dbReference type="GO" id="GO:0008171">
    <property type="term" value="F:O-methyltransferase activity"/>
    <property type="evidence" value="ECO:0007669"/>
    <property type="project" value="InterPro"/>
</dbReference>
<evidence type="ECO:0000256" key="2">
    <source>
        <dbReference type="ARBA" id="ARBA00022679"/>
    </source>
</evidence>
<dbReference type="EMBL" id="VOSK01000265">
    <property type="protein sequence ID" value="MPR29755.1"/>
    <property type="molecule type" value="Genomic_DNA"/>
</dbReference>